<protein>
    <submittedName>
        <fullName evidence="2">Uncharacterized protein</fullName>
    </submittedName>
</protein>
<accession>A0A9J6API2</accession>
<comment type="caution">
    <text evidence="2">The sequence shown here is derived from an EMBL/GenBank/DDBJ whole genome shotgun (WGS) entry which is preliminary data.</text>
</comment>
<sequence>MENDTYLTFFAHCRAGNSIFEDYLKIRQNLEIELWRLVINMNVKGTGSFFVCIGFDLCGIFYFMEYSVMQKIDMTGANSDEKLGKLKKSW</sequence>
<keyword evidence="1" id="KW-1133">Transmembrane helix</keyword>
<dbReference type="AlphaFoldDB" id="A0A9J6API2"/>
<evidence type="ECO:0000313" key="2">
    <source>
        <dbReference type="EMBL" id="KAG5626268.1"/>
    </source>
</evidence>
<name>A0A9J6API2_SOLCO</name>
<evidence type="ECO:0000313" key="3">
    <source>
        <dbReference type="Proteomes" id="UP000824120"/>
    </source>
</evidence>
<organism evidence="2 3">
    <name type="scientific">Solanum commersonii</name>
    <name type="common">Commerson's wild potato</name>
    <name type="synonym">Commerson's nightshade</name>
    <dbReference type="NCBI Taxonomy" id="4109"/>
    <lineage>
        <taxon>Eukaryota</taxon>
        <taxon>Viridiplantae</taxon>
        <taxon>Streptophyta</taxon>
        <taxon>Embryophyta</taxon>
        <taxon>Tracheophyta</taxon>
        <taxon>Spermatophyta</taxon>
        <taxon>Magnoliopsida</taxon>
        <taxon>eudicotyledons</taxon>
        <taxon>Gunneridae</taxon>
        <taxon>Pentapetalae</taxon>
        <taxon>asterids</taxon>
        <taxon>lamiids</taxon>
        <taxon>Solanales</taxon>
        <taxon>Solanaceae</taxon>
        <taxon>Solanoideae</taxon>
        <taxon>Solaneae</taxon>
        <taxon>Solanum</taxon>
    </lineage>
</organism>
<gene>
    <name evidence="2" type="ORF">H5410_011486</name>
</gene>
<reference evidence="2 3" key="1">
    <citation type="submission" date="2020-09" db="EMBL/GenBank/DDBJ databases">
        <title>De no assembly of potato wild relative species, Solanum commersonii.</title>
        <authorList>
            <person name="Cho K."/>
        </authorList>
    </citation>
    <scope>NUCLEOTIDE SEQUENCE [LARGE SCALE GENOMIC DNA]</scope>
    <source>
        <strain evidence="2">LZ3.2</strain>
        <tissue evidence="2">Leaf</tissue>
    </source>
</reference>
<dbReference type="EMBL" id="JACXVP010000002">
    <property type="protein sequence ID" value="KAG5626268.1"/>
    <property type="molecule type" value="Genomic_DNA"/>
</dbReference>
<feature type="transmembrane region" description="Helical" evidence="1">
    <location>
        <begin position="45"/>
        <end position="64"/>
    </location>
</feature>
<keyword evidence="1" id="KW-0472">Membrane</keyword>
<keyword evidence="1" id="KW-0812">Transmembrane</keyword>
<proteinExistence type="predicted"/>
<keyword evidence="3" id="KW-1185">Reference proteome</keyword>
<dbReference type="Proteomes" id="UP000824120">
    <property type="component" value="Chromosome 2"/>
</dbReference>
<evidence type="ECO:0000256" key="1">
    <source>
        <dbReference type="SAM" id="Phobius"/>
    </source>
</evidence>